<evidence type="ECO:0000313" key="2">
    <source>
        <dbReference type="EMBL" id="EST47396.1"/>
    </source>
</evidence>
<dbReference type="AlphaFoldDB" id="V6LUL5"/>
<keyword evidence="1" id="KW-0472">Membrane</keyword>
<dbReference type="EMBL" id="AUWU02000007">
    <property type="protein sequence ID" value="KAH0570602.1"/>
    <property type="molecule type" value="Genomic_DNA"/>
</dbReference>
<sequence>MPIDPKFAVKSIKLFLVQPWLTQVQTKLCTRLPRTQYFIARTYNYQKQKLSVFLLLYYVCTVIWISVQSSEIRSKFGDHWSIGQIARHDFVKLVGDRSQVRIIVIIMQKFQRTNCDTHPY</sequence>
<keyword evidence="1" id="KW-1133">Transmembrane helix</keyword>
<dbReference type="VEuPathDB" id="GiardiaDB:SS50377_26885"/>
<protein>
    <submittedName>
        <fullName evidence="2">Uncharacterized protein</fullName>
    </submittedName>
</protein>
<dbReference type="Proteomes" id="UP000018208">
    <property type="component" value="Unassembled WGS sequence"/>
</dbReference>
<keyword evidence="4" id="KW-1185">Reference proteome</keyword>
<name>V6LUL5_9EUKA</name>
<keyword evidence="1" id="KW-0812">Transmembrane</keyword>
<evidence type="ECO:0000313" key="3">
    <source>
        <dbReference type="EMBL" id="KAH0570602.1"/>
    </source>
</evidence>
<reference evidence="2 3" key="1">
    <citation type="journal article" date="2014" name="PLoS Genet.">
        <title>The Genome of Spironucleus salmonicida Highlights a Fish Pathogen Adapted to Fluctuating Environments.</title>
        <authorList>
            <person name="Xu F."/>
            <person name="Jerlstrom-Hultqvist J."/>
            <person name="Einarsson E."/>
            <person name="Astvaldsson A."/>
            <person name="Svard S.G."/>
            <person name="Andersson J.O."/>
        </authorList>
    </citation>
    <scope>NUCLEOTIDE SEQUENCE</scope>
    <source>
        <strain evidence="3">ATCC 50377</strain>
    </source>
</reference>
<dbReference type="EMBL" id="KI546040">
    <property type="protein sequence ID" value="EST47396.1"/>
    <property type="molecule type" value="Genomic_DNA"/>
</dbReference>
<reference evidence="3" key="2">
    <citation type="submission" date="2020-12" db="EMBL/GenBank/DDBJ databases">
        <title>New Spironucleus salmonicida genome in near-complete chromosomes.</title>
        <authorList>
            <person name="Xu F."/>
            <person name="Kurt Z."/>
            <person name="Jimenez-Gonzalez A."/>
            <person name="Astvaldsson A."/>
            <person name="Andersson J.O."/>
            <person name="Svard S.G."/>
        </authorList>
    </citation>
    <scope>NUCLEOTIDE SEQUENCE</scope>
    <source>
        <strain evidence="3">ATCC 50377</strain>
    </source>
</reference>
<proteinExistence type="predicted"/>
<gene>
    <name evidence="2" type="ORF">SS50377_12383</name>
    <name evidence="3" type="ORF">SS50377_26885</name>
</gene>
<evidence type="ECO:0000313" key="4">
    <source>
        <dbReference type="Proteomes" id="UP000018208"/>
    </source>
</evidence>
<accession>V6LUL5</accession>
<organism evidence="2">
    <name type="scientific">Spironucleus salmonicida</name>
    <dbReference type="NCBI Taxonomy" id="348837"/>
    <lineage>
        <taxon>Eukaryota</taxon>
        <taxon>Metamonada</taxon>
        <taxon>Diplomonadida</taxon>
        <taxon>Hexamitidae</taxon>
        <taxon>Hexamitinae</taxon>
        <taxon>Spironucleus</taxon>
    </lineage>
</organism>
<evidence type="ECO:0000256" key="1">
    <source>
        <dbReference type="SAM" id="Phobius"/>
    </source>
</evidence>
<feature type="transmembrane region" description="Helical" evidence="1">
    <location>
        <begin position="50"/>
        <end position="67"/>
    </location>
</feature>